<keyword evidence="4" id="KW-1015">Disulfide bond</keyword>
<dbReference type="InterPro" id="IPR031098">
    <property type="entry name" value="Crust_neurohorm"/>
</dbReference>
<comment type="similarity">
    <text evidence="2">Belongs to the arthropod CHH/MIH/GIH/VIH hormone family.</text>
</comment>
<sequence length="86" mass="9730">MRNLCLVVLTLTIFSVVVHSEEMVEIGCPPDYSSEAFAANLQICESCKQAILKPGKEHFCSENCFTSVYFISCQKLLRGEYDEKDE</sequence>
<evidence type="ECO:0000256" key="3">
    <source>
        <dbReference type="ARBA" id="ARBA00022729"/>
    </source>
</evidence>
<dbReference type="Gene3D" id="1.10.2010.10">
    <property type="entry name" value="Crustacean CHH/MIH/GIH neurohormone"/>
    <property type="match status" value="1"/>
</dbReference>
<feature type="disulfide bond" evidence="4">
    <location>
        <begin position="47"/>
        <end position="73"/>
    </location>
</feature>
<feature type="disulfide bond" evidence="4">
    <location>
        <begin position="28"/>
        <end position="64"/>
    </location>
</feature>
<dbReference type="SUPFAM" id="SSF81778">
    <property type="entry name" value="Crustacean CHH/MIH/GIH neurohormone"/>
    <property type="match status" value="1"/>
</dbReference>
<accession>A0A2L2Y0R5</accession>
<name>A0A2L2Y0R5_PARTP</name>
<evidence type="ECO:0000256" key="4">
    <source>
        <dbReference type="PIRSR" id="PIRSR631098-51"/>
    </source>
</evidence>
<evidence type="ECO:0000313" key="6">
    <source>
        <dbReference type="EMBL" id="LAA01728.1"/>
    </source>
</evidence>
<feature type="signal peptide" evidence="5">
    <location>
        <begin position="1"/>
        <end position="20"/>
    </location>
</feature>
<dbReference type="Pfam" id="PF01147">
    <property type="entry name" value="Crust_neurohorm"/>
    <property type="match status" value="1"/>
</dbReference>
<reference evidence="6" key="1">
    <citation type="journal article" date="2016" name="Mol. Ecol. Resour.">
        <title>Evaluation of the impact of RNA preservation methods of spiders for de novo transcriptome assembly.</title>
        <authorList>
            <person name="Kono N."/>
            <person name="Nakamura H."/>
            <person name="Ito Y."/>
            <person name="Tomita M."/>
            <person name="Arakawa K."/>
        </authorList>
    </citation>
    <scope>NUCLEOTIDE SEQUENCE</scope>
    <source>
        <tissue evidence="6">Whole body</tissue>
    </source>
</reference>
<protein>
    <submittedName>
        <fullName evidence="6">Alpha-latrotoxin associated low molecular weight protein SGV150-311</fullName>
    </submittedName>
</protein>
<feature type="disulfide bond" evidence="4">
    <location>
        <begin position="44"/>
        <end position="60"/>
    </location>
</feature>
<evidence type="ECO:0000256" key="1">
    <source>
        <dbReference type="ARBA" id="ARBA00003845"/>
    </source>
</evidence>
<keyword evidence="3 5" id="KW-0732">Signal</keyword>
<feature type="chain" id="PRO_5014701528" evidence="5">
    <location>
        <begin position="21"/>
        <end position="86"/>
    </location>
</feature>
<dbReference type="EMBL" id="IAAA01006535">
    <property type="protein sequence ID" value="LAA01728.1"/>
    <property type="molecule type" value="mRNA"/>
</dbReference>
<evidence type="ECO:0000256" key="5">
    <source>
        <dbReference type="SAM" id="SignalP"/>
    </source>
</evidence>
<organism evidence="6">
    <name type="scientific">Parasteatoda tepidariorum</name>
    <name type="common">Common house spider</name>
    <name type="synonym">Achaearanea tepidariorum</name>
    <dbReference type="NCBI Taxonomy" id="114398"/>
    <lineage>
        <taxon>Eukaryota</taxon>
        <taxon>Metazoa</taxon>
        <taxon>Ecdysozoa</taxon>
        <taxon>Arthropoda</taxon>
        <taxon>Chelicerata</taxon>
        <taxon>Arachnida</taxon>
        <taxon>Araneae</taxon>
        <taxon>Araneomorphae</taxon>
        <taxon>Entelegynae</taxon>
        <taxon>Araneoidea</taxon>
        <taxon>Theridiidae</taxon>
        <taxon>Parasteatoda</taxon>
    </lineage>
</organism>
<dbReference type="InterPro" id="IPR035957">
    <property type="entry name" value="Crust_neurohorm_sf"/>
</dbReference>
<dbReference type="AlphaFoldDB" id="A0A2L2Y0R5"/>
<comment type="function">
    <text evidence="1">May increase the toxicity of alpha-latrotoxin and/or other venom components. Is non-toxic to mice and to the cockroach Periplaneta americana.</text>
</comment>
<evidence type="ECO:0000256" key="2">
    <source>
        <dbReference type="ARBA" id="ARBA00005447"/>
    </source>
</evidence>
<proteinExistence type="evidence at transcript level"/>